<keyword evidence="6" id="KW-0029">Amino-acid transport</keyword>
<comment type="subcellular location">
    <subcellularLocation>
        <location evidence="1">Cell inner membrane</location>
        <topology evidence="1">Multi-pass membrane protein</topology>
    </subcellularLocation>
    <subcellularLocation>
        <location evidence="9">Cell membrane</location>
        <topology evidence="9">Multi-pass membrane protein</topology>
    </subcellularLocation>
</comment>
<keyword evidence="4" id="KW-1003">Cell membrane</keyword>
<dbReference type="CDD" id="cd06261">
    <property type="entry name" value="TM_PBP2"/>
    <property type="match status" value="1"/>
</dbReference>
<keyword evidence="3 9" id="KW-0813">Transport</keyword>
<name>A0ABT1LBV8_9HYPH</name>
<keyword evidence="8 9" id="KW-0472">Membrane</keyword>
<accession>A0ABT1LBV8</accession>
<evidence type="ECO:0000256" key="2">
    <source>
        <dbReference type="ARBA" id="ARBA00010072"/>
    </source>
</evidence>
<dbReference type="Pfam" id="PF00528">
    <property type="entry name" value="BPD_transp_1"/>
    <property type="match status" value="1"/>
</dbReference>
<evidence type="ECO:0000256" key="3">
    <source>
        <dbReference type="ARBA" id="ARBA00022448"/>
    </source>
</evidence>
<feature type="domain" description="ABC transmembrane type-1" evidence="10">
    <location>
        <begin position="29"/>
        <end position="223"/>
    </location>
</feature>
<reference evidence="11 12" key="1">
    <citation type="submission" date="2022-07" db="EMBL/GenBank/DDBJ databases">
        <authorList>
            <person name="Li W.-J."/>
            <person name="Deng Q.-Q."/>
        </authorList>
    </citation>
    <scope>NUCLEOTIDE SEQUENCE [LARGE SCALE GENOMIC DNA]</scope>
    <source>
        <strain evidence="11 12">SYSU M60028</strain>
    </source>
</reference>
<proteinExistence type="inferred from homology"/>
<comment type="similarity">
    <text evidence="2">Belongs to the binding-protein-dependent transport system permease family. HisMQ subfamily.</text>
</comment>
<evidence type="ECO:0000256" key="9">
    <source>
        <dbReference type="RuleBase" id="RU363032"/>
    </source>
</evidence>
<dbReference type="PANTHER" id="PTHR30614:SF0">
    <property type="entry name" value="L-CYSTINE TRANSPORT SYSTEM PERMEASE PROTEIN TCYL"/>
    <property type="match status" value="1"/>
</dbReference>
<dbReference type="PANTHER" id="PTHR30614">
    <property type="entry name" value="MEMBRANE COMPONENT OF AMINO ACID ABC TRANSPORTER"/>
    <property type="match status" value="1"/>
</dbReference>
<keyword evidence="12" id="KW-1185">Reference proteome</keyword>
<feature type="transmembrane region" description="Helical" evidence="9">
    <location>
        <begin position="166"/>
        <end position="185"/>
    </location>
</feature>
<dbReference type="Gene3D" id="1.10.3720.10">
    <property type="entry name" value="MetI-like"/>
    <property type="match status" value="1"/>
</dbReference>
<evidence type="ECO:0000256" key="1">
    <source>
        <dbReference type="ARBA" id="ARBA00004429"/>
    </source>
</evidence>
<dbReference type="Proteomes" id="UP001205890">
    <property type="component" value="Unassembled WGS sequence"/>
</dbReference>
<keyword evidence="5 9" id="KW-0812">Transmembrane</keyword>
<dbReference type="EMBL" id="JANCLU010000005">
    <property type="protein sequence ID" value="MCP8938240.1"/>
    <property type="molecule type" value="Genomic_DNA"/>
</dbReference>
<dbReference type="InterPro" id="IPR035906">
    <property type="entry name" value="MetI-like_sf"/>
</dbReference>
<evidence type="ECO:0000313" key="11">
    <source>
        <dbReference type="EMBL" id="MCP8938240.1"/>
    </source>
</evidence>
<protein>
    <submittedName>
        <fullName evidence="11">Amino acid ABC transporter permease</fullName>
    </submittedName>
</protein>
<feature type="transmembrane region" description="Helical" evidence="9">
    <location>
        <begin position="33"/>
        <end position="55"/>
    </location>
</feature>
<evidence type="ECO:0000256" key="6">
    <source>
        <dbReference type="ARBA" id="ARBA00022970"/>
    </source>
</evidence>
<feature type="transmembrane region" description="Helical" evidence="9">
    <location>
        <begin position="100"/>
        <end position="120"/>
    </location>
</feature>
<evidence type="ECO:0000256" key="5">
    <source>
        <dbReference type="ARBA" id="ARBA00022692"/>
    </source>
</evidence>
<evidence type="ECO:0000256" key="4">
    <source>
        <dbReference type="ARBA" id="ARBA00022475"/>
    </source>
</evidence>
<organism evidence="11 12">
    <name type="scientific">Alsobacter ponti</name>
    <dbReference type="NCBI Taxonomy" id="2962936"/>
    <lineage>
        <taxon>Bacteria</taxon>
        <taxon>Pseudomonadati</taxon>
        <taxon>Pseudomonadota</taxon>
        <taxon>Alphaproteobacteria</taxon>
        <taxon>Hyphomicrobiales</taxon>
        <taxon>Alsobacteraceae</taxon>
        <taxon>Alsobacter</taxon>
    </lineage>
</organism>
<feature type="transmembrane region" description="Helical" evidence="9">
    <location>
        <begin position="67"/>
        <end position="88"/>
    </location>
</feature>
<dbReference type="NCBIfam" id="TIGR01726">
    <property type="entry name" value="HEQRo_perm_3TM"/>
    <property type="match status" value="1"/>
</dbReference>
<evidence type="ECO:0000256" key="8">
    <source>
        <dbReference type="ARBA" id="ARBA00023136"/>
    </source>
</evidence>
<dbReference type="InterPro" id="IPR043429">
    <property type="entry name" value="ArtM/GltK/GlnP/TcyL/YhdX-like"/>
</dbReference>
<feature type="transmembrane region" description="Helical" evidence="9">
    <location>
        <begin position="205"/>
        <end position="226"/>
    </location>
</feature>
<keyword evidence="7 9" id="KW-1133">Transmembrane helix</keyword>
<dbReference type="InterPro" id="IPR010065">
    <property type="entry name" value="AA_ABC_transptr_permease_3TM"/>
</dbReference>
<gene>
    <name evidence="11" type="ORF">NK718_06910</name>
</gene>
<evidence type="ECO:0000313" key="12">
    <source>
        <dbReference type="Proteomes" id="UP001205890"/>
    </source>
</evidence>
<comment type="caution">
    <text evidence="11">The sequence shown here is derived from an EMBL/GenBank/DDBJ whole genome shotgun (WGS) entry which is preliminary data.</text>
</comment>
<sequence length="244" mass="26622">MTGLNNLIRTFFDLEEMVNVFPTLITVGLRNTLVLAVFAMLFAVVFGLLLSLLLVSRNIAVRAPAFLYVDVFRGLPAILTIYLVGQGLPIAGIAPFGRSPYPYAVVAIGIIQAAYLGEIFRSGIQSLDRSQMLAARSVGMTHHQAMWLIIVPQAVRNVLPATMNQFIIIVKETSLVYLLGLFPLQRELFSIAQDHAANTGNLSSLVAAGIIYCIITVPLTHLVNYVDKRLREGPKLVAAETAEA</sequence>
<dbReference type="RefSeq" id="WP_254739969.1">
    <property type="nucleotide sequence ID" value="NZ_JANCLU010000005.1"/>
</dbReference>
<dbReference type="InterPro" id="IPR000515">
    <property type="entry name" value="MetI-like"/>
</dbReference>
<dbReference type="PROSITE" id="PS50928">
    <property type="entry name" value="ABC_TM1"/>
    <property type="match status" value="1"/>
</dbReference>
<evidence type="ECO:0000259" key="10">
    <source>
        <dbReference type="PROSITE" id="PS50928"/>
    </source>
</evidence>
<evidence type="ECO:0000256" key="7">
    <source>
        <dbReference type="ARBA" id="ARBA00022989"/>
    </source>
</evidence>
<dbReference type="SUPFAM" id="SSF161098">
    <property type="entry name" value="MetI-like"/>
    <property type="match status" value="1"/>
</dbReference>